<dbReference type="GO" id="GO:0005694">
    <property type="term" value="C:chromosome"/>
    <property type="evidence" value="ECO:0007669"/>
    <property type="project" value="InterPro"/>
</dbReference>
<dbReference type="Gene3D" id="3.40.1360.10">
    <property type="match status" value="1"/>
</dbReference>
<evidence type="ECO:0000313" key="6">
    <source>
        <dbReference type="EMBL" id="KAK9820989.1"/>
    </source>
</evidence>
<dbReference type="InterPro" id="IPR057566">
    <property type="entry name" value="TPR_TTI1_N"/>
</dbReference>
<comment type="caution">
    <text evidence="6">The sequence shown here is derived from an EMBL/GenBank/DDBJ whole genome shotgun (WGS) entry which is preliminary data.</text>
</comment>
<evidence type="ECO:0000313" key="7">
    <source>
        <dbReference type="Proteomes" id="UP001445335"/>
    </source>
</evidence>
<dbReference type="Pfam" id="PF12481">
    <property type="entry name" value="DUF3700"/>
    <property type="match status" value="1"/>
</dbReference>
<name>A0AAW1QHR9_9CHLO</name>
<evidence type="ECO:0000259" key="3">
    <source>
        <dbReference type="Pfam" id="PF21180"/>
    </source>
</evidence>
<dbReference type="InterPro" id="IPR029055">
    <property type="entry name" value="Ntn_hydrolases_N"/>
</dbReference>
<feature type="domain" description="DUF3700" evidence="2">
    <location>
        <begin position="1255"/>
        <end position="1358"/>
    </location>
</feature>
<feature type="domain" description="Topoisomerase 6 subunit A/Spo11 TOPRIM" evidence="3">
    <location>
        <begin position="1048"/>
        <end position="1135"/>
    </location>
</feature>
<dbReference type="InterPro" id="IPR011989">
    <property type="entry name" value="ARM-like"/>
</dbReference>
<feature type="region of interest" description="Disordered" evidence="1">
    <location>
        <begin position="751"/>
        <end position="779"/>
    </location>
</feature>
<proteinExistence type="predicted"/>
<dbReference type="GO" id="GO:0003677">
    <property type="term" value="F:DNA binding"/>
    <property type="evidence" value="ECO:0007669"/>
    <property type="project" value="InterPro"/>
</dbReference>
<evidence type="ECO:0000259" key="5">
    <source>
        <dbReference type="Pfam" id="PF24181"/>
    </source>
</evidence>
<dbReference type="InterPro" id="IPR024286">
    <property type="entry name" value="DUF3700"/>
</dbReference>
<protein>
    <submittedName>
        <fullName evidence="6">Uncharacterized protein</fullName>
    </submittedName>
</protein>
<keyword evidence="7" id="KW-1185">Reference proteome</keyword>
<dbReference type="EMBL" id="JALJOU010000109">
    <property type="protein sequence ID" value="KAK9820989.1"/>
    <property type="molecule type" value="Genomic_DNA"/>
</dbReference>
<dbReference type="PANTHER" id="PTHR18460:SF3">
    <property type="entry name" value="TELO2-INTERACTING PROTEIN 1 HOMOLOG"/>
    <property type="match status" value="1"/>
</dbReference>
<dbReference type="Gene3D" id="3.60.20.10">
    <property type="entry name" value="Glutamine Phosphoribosylpyrophosphate, subunit 1, domain 1"/>
    <property type="match status" value="1"/>
</dbReference>
<dbReference type="Pfam" id="PF24181">
    <property type="entry name" value="TPR_TTI1_C"/>
    <property type="match status" value="1"/>
</dbReference>
<dbReference type="InterPro" id="IPR036078">
    <property type="entry name" value="Spo11/TopoVI_A_sf"/>
</dbReference>
<dbReference type="InterPro" id="IPR049362">
    <property type="entry name" value="TTI1_rpt"/>
</dbReference>
<dbReference type="Pfam" id="PF21547">
    <property type="entry name" value="TTI1"/>
    <property type="match status" value="1"/>
</dbReference>
<dbReference type="SUPFAM" id="SSF56235">
    <property type="entry name" value="N-terminal nucleophile aminohydrolases (Ntn hydrolases)"/>
    <property type="match status" value="1"/>
</dbReference>
<evidence type="ECO:0000256" key="1">
    <source>
        <dbReference type="SAM" id="MobiDB-lite"/>
    </source>
</evidence>
<evidence type="ECO:0000259" key="2">
    <source>
        <dbReference type="Pfam" id="PF12481"/>
    </source>
</evidence>
<dbReference type="InterPro" id="IPR016024">
    <property type="entry name" value="ARM-type_fold"/>
</dbReference>
<evidence type="ECO:0000259" key="4">
    <source>
        <dbReference type="Pfam" id="PF24173"/>
    </source>
</evidence>
<dbReference type="CDD" id="cd00223">
    <property type="entry name" value="TOPRIM_TopoIIB_SPO"/>
    <property type="match status" value="1"/>
</dbReference>
<sequence length="1379" mass="142914">MAVQFKIGATFTKLCGGALCWKASEKDAHCHQLSYLAALERLEEVLPSVEPAGMAACVDYVLFPLLFTVDSAALLRAPEPPGGAVPRAPAVPAASSDRVAERALRCLLARVAALADIGRERSAEEVRNGSVRCLEALLVAAGRAPDAGGLRDEANAPLLAFLTSLLLKTAEGEARAGHAGSKALRATALRSLRRLIAAVGDGDVLAFVLPGVASGLLRALLLAGASHGPRGRTGAAASSAAAAEAVRALAAIALPPLCAHPSAAVRAALARGAVELLQRCAQALAPHAEMLLELVLTLAQDGWPQVSCPARAFIAAGGAATALDGSQGLGSRPGRPGGAVGDLAARLVSGLAPALRSGESAGALHAQKLASALQAAPPATMADALIHDPGRLAALTYHALAGFARGVGRMAAAAGGTSLRALVDGLLRALQAAAPAPVPSSNPAPAAAPDWQLPAAAAVTATAEVLFGASPAWRPQGDGLEGLNPSEQGLTRPAAPELEALAGLVLAEWVRKELWGVPTSAEAAGDAPALPTLQELGQNALLARVLLEAVGAMARAAGPRFASSGRLLRPMLLPLLERLADPCPSVAASAAAAISSVCSHCGYAGLDGLVAGNADYVVDGLCRQLRHLDEHPRAPFLFAALLRRAGVAPALLPLLAEPARAAVRGLAITARRKRPAHTAAFLASLREICAGAGADAAAVAAGTKVAAMEVERQVAAAASAAHAARGGPASGGSAGGQSSIAKIARYFEGRRSQKEGRPGEGAGDKGAGAEAEAEDDQPQVEWGAAEWAAAGERRRHAHAAAVLAEAAYDVAGPLLMSPDLRVALLALEVGQLALVALRDTSAALDLHENRIAPLVRPKSSIEPVAPETPKLLPAVHVFWGTLAATLKDPRIAVVERALAVLAAVAELSGSFLARRLSAEAWPQMARLLREGPILARTPSMLPGEERHAPAVLQRARVAVLACLNTMASNEHAAPALRGIAADAAEAAAAFLGTAEPPAASQRDLFYRLKHLDIFGTPEHVNQAIQALVAILRDCRTIAEYEFVSDARYLVVVEKDAVFQRLVDDDFSTLADCILVTAKGMPDVATRAFVHTLLHAVPHLTPVALVDWNPSGAAILAVYKYGSQRMHEAARRVSAPFLEKATERSVVTDVDQILDNVAKDVTFAAGGTAEAELCDNGAAVFDGSCSIAESQLHGSMVRVVWRGELSNYEDICELYITPTELTVTHDCARLMLTLYLEASLGYPDEWRDTSDQPFTFLSALEGDFMFVLHDAGAGYTMAVRSATGRSPLFWGADEAGDYALFATSPAGRLSAFPQGCAFESQVDDAGGENRVVDFRRHTRSARPVRTVPRVDSKGHLCGLMCTSKSGRDLVEAASQPGDVY</sequence>
<dbReference type="PANTHER" id="PTHR18460">
    <property type="entry name" value="TEL2 INTERACTING PROTEIN 1 TTI1 FAMILY MEMBER"/>
    <property type="match status" value="1"/>
</dbReference>
<dbReference type="Pfam" id="PF24173">
    <property type="entry name" value="TPR_TTI1_N"/>
    <property type="match status" value="1"/>
</dbReference>
<feature type="domain" description="TTI1 N-terminal TPR" evidence="4">
    <location>
        <begin position="36"/>
        <end position="220"/>
    </location>
</feature>
<dbReference type="SUPFAM" id="SSF48371">
    <property type="entry name" value="ARM repeat"/>
    <property type="match status" value="1"/>
</dbReference>
<dbReference type="InterPro" id="IPR052587">
    <property type="entry name" value="TELO2-interacting_protein_1"/>
</dbReference>
<dbReference type="InterPro" id="IPR034136">
    <property type="entry name" value="TOPRIM_Topo6A/Spo11"/>
</dbReference>
<gene>
    <name evidence="6" type="ORF">WJX81_002818</name>
</gene>
<accession>A0AAW1QHR9</accession>
<dbReference type="SUPFAM" id="SSF56726">
    <property type="entry name" value="DNA topoisomerase IV, alpha subunit"/>
    <property type="match status" value="1"/>
</dbReference>
<dbReference type="Proteomes" id="UP001445335">
    <property type="component" value="Unassembled WGS sequence"/>
</dbReference>
<reference evidence="6 7" key="1">
    <citation type="journal article" date="2024" name="Nat. Commun.">
        <title>Phylogenomics reveals the evolutionary origins of lichenization in chlorophyte algae.</title>
        <authorList>
            <person name="Puginier C."/>
            <person name="Libourel C."/>
            <person name="Otte J."/>
            <person name="Skaloud P."/>
            <person name="Haon M."/>
            <person name="Grisel S."/>
            <person name="Petersen M."/>
            <person name="Berrin J.G."/>
            <person name="Delaux P.M."/>
            <person name="Dal Grande F."/>
            <person name="Keller J."/>
        </authorList>
    </citation>
    <scope>NUCLEOTIDE SEQUENCE [LARGE SCALE GENOMIC DNA]</scope>
    <source>
        <strain evidence="6 7">SAG 245.80</strain>
    </source>
</reference>
<feature type="domain" description="TTI1 C-terminal TPR" evidence="5">
    <location>
        <begin position="740"/>
        <end position="933"/>
    </location>
</feature>
<dbReference type="Pfam" id="PF21180">
    <property type="entry name" value="TOP6A-Spo11_Toprim"/>
    <property type="match status" value="1"/>
</dbReference>
<dbReference type="Gene3D" id="1.25.10.10">
    <property type="entry name" value="Leucine-rich Repeat Variant"/>
    <property type="match status" value="1"/>
</dbReference>
<dbReference type="GO" id="GO:0005737">
    <property type="term" value="C:cytoplasm"/>
    <property type="evidence" value="ECO:0007669"/>
    <property type="project" value="TreeGrafter"/>
</dbReference>
<dbReference type="InterPro" id="IPR057567">
    <property type="entry name" value="TPR_TTI1_C"/>
</dbReference>
<organism evidence="6 7">
    <name type="scientific">Elliptochloris bilobata</name>
    <dbReference type="NCBI Taxonomy" id="381761"/>
    <lineage>
        <taxon>Eukaryota</taxon>
        <taxon>Viridiplantae</taxon>
        <taxon>Chlorophyta</taxon>
        <taxon>core chlorophytes</taxon>
        <taxon>Trebouxiophyceae</taxon>
        <taxon>Trebouxiophyceae incertae sedis</taxon>
        <taxon>Elliptochloris clade</taxon>
        <taxon>Elliptochloris</taxon>
    </lineage>
</organism>